<feature type="compositionally biased region" description="Basic residues" evidence="1">
    <location>
        <begin position="100"/>
        <end position="112"/>
    </location>
</feature>
<proteinExistence type="predicted"/>
<organism evidence="2 3">
    <name type="scientific">Eleusine coracana subsp. coracana</name>
    <dbReference type="NCBI Taxonomy" id="191504"/>
    <lineage>
        <taxon>Eukaryota</taxon>
        <taxon>Viridiplantae</taxon>
        <taxon>Streptophyta</taxon>
        <taxon>Embryophyta</taxon>
        <taxon>Tracheophyta</taxon>
        <taxon>Spermatophyta</taxon>
        <taxon>Magnoliopsida</taxon>
        <taxon>Liliopsida</taxon>
        <taxon>Poales</taxon>
        <taxon>Poaceae</taxon>
        <taxon>PACMAD clade</taxon>
        <taxon>Chloridoideae</taxon>
        <taxon>Cynodonteae</taxon>
        <taxon>Eleusininae</taxon>
        <taxon>Eleusine</taxon>
    </lineage>
</organism>
<gene>
    <name evidence="2" type="primary">gb09590</name>
    <name evidence="2" type="ORF">PR202_gb09590</name>
</gene>
<feature type="region of interest" description="Disordered" evidence="1">
    <location>
        <begin position="457"/>
        <end position="477"/>
    </location>
</feature>
<feature type="region of interest" description="Disordered" evidence="1">
    <location>
        <begin position="196"/>
        <end position="236"/>
    </location>
</feature>
<feature type="region of interest" description="Disordered" evidence="1">
    <location>
        <begin position="80"/>
        <end position="171"/>
    </location>
</feature>
<sequence>MYVLYFYTVVYVRACRGKYIALLLLIRREHRSSQVNRRWKWRIRSAGVGLEADGAGVEAHLEGPLLHVPEDGHAAVLAAGGREREAPEGQDPIPAERHGRAASKRKRHRGQRHAAVSREVVARVEDPRGRRGRVLVRGHGGAERRPQRGVRGGREPRDHRAGVDDDAAREHGRRHVEFLPADADPRHHHDVVEGRVGQGEQLRGGDGGAAGAGPAAQREVPRSGGRGGEAVREGPAVGGHRLLHERDGMPAQAQEPVDPREQPGLRAAAAEEEARHLVLRRERERVGAVHARGVGRVSVPDHVPALPRARRAAAVTVEAEPGAGGAAARDRGVGGRLGRVVERVLLRVAGRRGAGRALHPGQVAARVHLHRLRHARGAQTHRDDVVERADAVAPARRHRRRRGRRFGISRLLLLLLLRRAGAAGHPVQYVLCSALVRAEDGGDGGGRQRRCLRRRARAVPMRQAKHGRRAIPHRRSS</sequence>
<comment type="caution">
    <text evidence="2">The sequence shown here is derived from an EMBL/GenBank/DDBJ whole genome shotgun (WGS) entry which is preliminary data.</text>
</comment>
<reference evidence="2" key="2">
    <citation type="submission" date="2021-12" db="EMBL/GenBank/DDBJ databases">
        <title>Resequencing data analysis of finger millet.</title>
        <authorList>
            <person name="Hatakeyama M."/>
            <person name="Aluri S."/>
            <person name="Balachadran M.T."/>
            <person name="Sivarajan S.R."/>
            <person name="Poveda L."/>
            <person name="Shimizu-Inatsugi R."/>
            <person name="Schlapbach R."/>
            <person name="Sreeman S.M."/>
            <person name="Shimizu K.K."/>
        </authorList>
    </citation>
    <scope>NUCLEOTIDE SEQUENCE</scope>
</reference>
<evidence type="ECO:0000313" key="2">
    <source>
        <dbReference type="EMBL" id="GJN22059.1"/>
    </source>
</evidence>
<dbReference type="AlphaFoldDB" id="A0AAV5EFZ6"/>
<accession>A0AAV5EFZ6</accession>
<dbReference type="EMBL" id="BQKI01000075">
    <property type="protein sequence ID" value="GJN22059.1"/>
    <property type="molecule type" value="Genomic_DNA"/>
</dbReference>
<feature type="compositionally biased region" description="Basic and acidic residues" evidence="1">
    <location>
        <begin position="120"/>
        <end position="129"/>
    </location>
</feature>
<keyword evidence="3" id="KW-1185">Reference proteome</keyword>
<feature type="compositionally biased region" description="Gly residues" evidence="1">
    <location>
        <begin position="202"/>
        <end position="211"/>
    </location>
</feature>
<protein>
    <submittedName>
        <fullName evidence="2">Uncharacterized protein</fullName>
    </submittedName>
</protein>
<name>A0AAV5EFZ6_ELECO</name>
<dbReference type="Proteomes" id="UP001054889">
    <property type="component" value="Unassembled WGS sequence"/>
</dbReference>
<feature type="compositionally biased region" description="Basic and acidic residues" evidence="1">
    <location>
        <begin position="140"/>
        <end position="170"/>
    </location>
</feature>
<evidence type="ECO:0000256" key="1">
    <source>
        <dbReference type="SAM" id="MobiDB-lite"/>
    </source>
</evidence>
<feature type="region of interest" description="Disordered" evidence="1">
    <location>
        <begin position="250"/>
        <end position="272"/>
    </location>
</feature>
<reference evidence="2" key="1">
    <citation type="journal article" date="2018" name="DNA Res.">
        <title>Multiple hybrid de novo genome assembly of finger millet, an orphan allotetraploid crop.</title>
        <authorList>
            <person name="Hatakeyama M."/>
            <person name="Aluri S."/>
            <person name="Balachadran M.T."/>
            <person name="Sivarajan S.R."/>
            <person name="Patrignani A."/>
            <person name="Gruter S."/>
            <person name="Poveda L."/>
            <person name="Shimizu-Inatsugi R."/>
            <person name="Baeten J."/>
            <person name="Francoijs K.J."/>
            <person name="Nataraja K.N."/>
            <person name="Reddy Y.A.N."/>
            <person name="Phadnis S."/>
            <person name="Ravikumar R.L."/>
            <person name="Schlapbach R."/>
            <person name="Sreeman S.M."/>
            <person name="Shimizu K.K."/>
        </authorList>
    </citation>
    <scope>NUCLEOTIDE SEQUENCE</scope>
</reference>
<evidence type="ECO:0000313" key="3">
    <source>
        <dbReference type="Proteomes" id="UP001054889"/>
    </source>
</evidence>